<sequence>MSSSPPSPSPSNIDTPDHDDLLELYRANKAAEGLHHDLNDDGAYQQTFTDPFGSGGMGGEGAPSDGASGDGQHAFPSGAQSSQRVNPDYAVLPLSLIPGFEALQMRLHGKLDLDATAQDLTLEMANANSFQEIGYIVTCVAAKIEQRLRNMEDRARFSLSSDLKKSIALNARVLLLSAKLTAYRSKDINEAVFRALKTLKAPDLPGDNDITGKGVVLKEIGAVLSNFRCELKKAIIESIPQGSSTRNIAALTSVIISPLNISPMLTTYTRIAWLRSRTVKYLKMIEEQEPQRATEYWVFMDQELAKWKEDLKTQPEMDAAFTFAYEQDKSTYGPPTVTQVRVLEPNKVPDWMVKLDDAAKTVLNSAVPSGSTRAPKRKRTARQ</sequence>
<dbReference type="EMBL" id="VDMD01000001">
    <property type="protein sequence ID" value="TRM69582.1"/>
    <property type="molecule type" value="Genomic_DNA"/>
</dbReference>
<evidence type="ECO:0000256" key="1">
    <source>
        <dbReference type="SAM" id="MobiDB-lite"/>
    </source>
</evidence>
<name>A0A550CXQ7_9AGAR</name>
<dbReference type="Proteomes" id="UP000320762">
    <property type="component" value="Unassembled WGS sequence"/>
</dbReference>
<organism evidence="2 3">
    <name type="scientific">Schizophyllum amplum</name>
    <dbReference type="NCBI Taxonomy" id="97359"/>
    <lineage>
        <taxon>Eukaryota</taxon>
        <taxon>Fungi</taxon>
        <taxon>Dikarya</taxon>
        <taxon>Basidiomycota</taxon>
        <taxon>Agaricomycotina</taxon>
        <taxon>Agaricomycetes</taxon>
        <taxon>Agaricomycetidae</taxon>
        <taxon>Agaricales</taxon>
        <taxon>Schizophyllaceae</taxon>
        <taxon>Schizophyllum</taxon>
    </lineage>
</organism>
<feature type="region of interest" description="Disordered" evidence="1">
    <location>
        <begin position="1"/>
        <end position="21"/>
    </location>
</feature>
<comment type="caution">
    <text evidence="2">The sequence shown here is derived from an EMBL/GenBank/DDBJ whole genome shotgun (WGS) entry which is preliminary data.</text>
</comment>
<reference evidence="2 3" key="1">
    <citation type="journal article" date="2019" name="New Phytol.">
        <title>Comparative genomics reveals unique wood-decay strategies and fruiting body development in the Schizophyllaceae.</title>
        <authorList>
            <person name="Almasi E."/>
            <person name="Sahu N."/>
            <person name="Krizsan K."/>
            <person name="Balint B."/>
            <person name="Kovacs G.M."/>
            <person name="Kiss B."/>
            <person name="Cseklye J."/>
            <person name="Drula E."/>
            <person name="Henrissat B."/>
            <person name="Nagy I."/>
            <person name="Chovatia M."/>
            <person name="Adam C."/>
            <person name="LaButti K."/>
            <person name="Lipzen A."/>
            <person name="Riley R."/>
            <person name="Grigoriev I.V."/>
            <person name="Nagy L.G."/>
        </authorList>
    </citation>
    <scope>NUCLEOTIDE SEQUENCE [LARGE SCALE GENOMIC DNA]</scope>
    <source>
        <strain evidence="2 3">NL-1724</strain>
    </source>
</reference>
<dbReference type="AlphaFoldDB" id="A0A550CXQ7"/>
<gene>
    <name evidence="2" type="ORF">BD626DRAFT_14852</name>
</gene>
<protein>
    <submittedName>
        <fullName evidence="2">Uncharacterized protein</fullName>
    </submittedName>
</protein>
<evidence type="ECO:0000313" key="3">
    <source>
        <dbReference type="Proteomes" id="UP000320762"/>
    </source>
</evidence>
<feature type="region of interest" description="Disordered" evidence="1">
    <location>
        <begin position="36"/>
        <end position="82"/>
    </location>
</feature>
<evidence type="ECO:0000313" key="2">
    <source>
        <dbReference type="EMBL" id="TRM69582.1"/>
    </source>
</evidence>
<keyword evidence="3" id="KW-1185">Reference proteome</keyword>
<feature type="compositionally biased region" description="Basic residues" evidence="1">
    <location>
        <begin position="374"/>
        <end position="383"/>
    </location>
</feature>
<proteinExistence type="predicted"/>
<accession>A0A550CXQ7</accession>
<dbReference type="OrthoDB" id="3050604at2759"/>
<feature type="region of interest" description="Disordered" evidence="1">
    <location>
        <begin position="364"/>
        <end position="383"/>
    </location>
</feature>